<dbReference type="RefSeq" id="WP_004245710.1">
    <property type="nucleotide sequence ID" value="NZ_BGKS01000103.1"/>
</dbReference>
<dbReference type="EMBL" id="ABKSPD020000018">
    <property type="protein sequence ID" value="EKW9777819.1"/>
    <property type="molecule type" value="Genomic_DNA"/>
</dbReference>
<protein>
    <submittedName>
        <fullName evidence="2 3">Fimbrial protein</fullName>
    </submittedName>
</protein>
<dbReference type="EMBL" id="CP021694">
    <property type="protein sequence ID" value="ARX33532.1"/>
    <property type="molecule type" value="Genomic_DNA"/>
</dbReference>
<reference evidence="2 5" key="1">
    <citation type="submission" date="2017-05" db="EMBL/GenBank/DDBJ databases">
        <title>Whole genome sequencing of Proteus mirabilis AR_0155.</title>
        <authorList>
            <person name="Conlan S."/>
            <person name="Thomas P.J."/>
            <person name="Mullikin J."/>
            <person name="Frank K.M."/>
            <person name="Segre J.A."/>
        </authorList>
    </citation>
    <scope>NUCLEOTIDE SEQUENCE [LARGE SCALE GENOMIC DNA]</scope>
    <source>
        <strain evidence="2 5">AR_0155</strain>
    </source>
</reference>
<keyword evidence="1" id="KW-0732">Signal</keyword>
<dbReference type="GO" id="GO:0009289">
    <property type="term" value="C:pilus"/>
    <property type="evidence" value="ECO:0007669"/>
    <property type="project" value="InterPro"/>
</dbReference>
<evidence type="ECO:0000313" key="4">
    <source>
        <dbReference type="EMBL" id="SUC38455.1"/>
    </source>
</evidence>
<dbReference type="EMBL" id="UGTS01000005">
    <property type="protein sequence ID" value="SUC38455.1"/>
    <property type="molecule type" value="Genomic_DNA"/>
</dbReference>
<dbReference type="Proteomes" id="UP001171165">
    <property type="component" value="Unassembled WGS sequence"/>
</dbReference>
<dbReference type="Proteomes" id="UP000254191">
    <property type="component" value="Unassembled WGS sequence"/>
</dbReference>
<dbReference type="OMA" id="TCEIVVP"/>
<evidence type="ECO:0000313" key="5">
    <source>
        <dbReference type="Proteomes" id="UP000195540"/>
    </source>
</evidence>
<dbReference type="InterPro" id="IPR036937">
    <property type="entry name" value="Adhesion_dom_fimbrial_sf"/>
</dbReference>
<reference evidence="4 6" key="2">
    <citation type="submission" date="2018-06" db="EMBL/GenBank/DDBJ databases">
        <authorList>
            <consortium name="Pathogen Informatics"/>
            <person name="Doyle S."/>
        </authorList>
    </citation>
    <scope>NUCLEOTIDE SEQUENCE [LARGE SCALE GENOMIC DNA]</scope>
    <source>
        <strain evidence="4 6">NCTC11938</strain>
    </source>
</reference>
<dbReference type="Gene3D" id="2.60.40.1090">
    <property type="entry name" value="Fimbrial-type adhesion domain"/>
    <property type="match status" value="1"/>
</dbReference>
<accession>A0A1Z1SS67</accession>
<proteinExistence type="predicted"/>
<evidence type="ECO:0000256" key="1">
    <source>
        <dbReference type="SAM" id="SignalP"/>
    </source>
</evidence>
<evidence type="ECO:0000313" key="2">
    <source>
        <dbReference type="EMBL" id="ARX33532.1"/>
    </source>
</evidence>
<dbReference type="GeneID" id="6801281"/>
<evidence type="ECO:0000313" key="6">
    <source>
        <dbReference type="Proteomes" id="UP000254191"/>
    </source>
</evidence>
<reference evidence="3" key="3">
    <citation type="submission" date="2023-06" db="EMBL/GenBank/DDBJ databases">
        <authorList>
            <consortium name="Clinical and Environmental Microbiology Branch: Whole genome sequencing antimicrobial resistance pathogens in the healthcare setting"/>
        </authorList>
    </citation>
    <scope>NUCLEOTIDE SEQUENCE</scope>
    <source>
        <strain evidence="3">Microbial</strain>
    </source>
</reference>
<evidence type="ECO:0000313" key="7">
    <source>
        <dbReference type="Proteomes" id="UP001171165"/>
    </source>
</evidence>
<dbReference type="InterPro" id="IPR008966">
    <property type="entry name" value="Adhesion_dom_sf"/>
</dbReference>
<sequence>MQTKKVSILIVSLCLLLTSWASVAAQSVKYNFSVVFLAKTCEIVVPDNITFTSGEGASSVSANDIKNNKISQQIPISLTNCSTSSLSGTSVYISQGVTLTGTRDFFNNNVSGSFGVQLTDDSGSKTYKVNNSSVFKPSDDSVVWDNITSESSTKSLTAKLRCQKEGCTPEVGPFTATVVLSFFSD</sequence>
<evidence type="ECO:0000313" key="3">
    <source>
        <dbReference type="EMBL" id="EKW9777819.1"/>
    </source>
</evidence>
<dbReference type="STRING" id="584.AOUC001_02410"/>
<dbReference type="OrthoDB" id="6454681at2"/>
<feature type="chain" id="PRO_5044063567" evidence="1">
    <location>
        <begin position="25"/>
        <end position="185"/>
    </location>
</feature>
<dbReference type="SUPFAM" id="SSF49401">
    <property type="entry name" value="Bacterial adhesins"/>
    <property type="match status" value="1"/>
</dbReference>
<dbReference type="Proteomes" id="UP000195540">
    <property type="component" value="Chromosome"/>
</dbReference>
<dbReference type="AlphaFoldDB" id="A0A1Z1SS67"/>
<gene>
    <name evidence="2" type="ORF">AM402_04985</name>
    <name evidence="4" type="ORF">NCTC11938_02722</name>
    <name evidence="3" type="ORF">PW210_003698</name>
</gene>
<feature type="signal peptide" evidence="1">
    <location>
        <begin position="1"/>
        <end position="24"/>
    </location>
</feature>
<organism evidence="3 7">
    <name type="scientific">Proteus mirabilis</name>
    <dbReference type="NCBI Taxonomy" id="584"/>
    <lineage>
        <taxon>Bacteria</taxon>
        <taxon>Pseudomonadati</taxon>
        <taxon>Pseudomonadota</taxon>
        <taxon>Gammaproteobacteria</taxon>
        <taxon>Enterobacterales</taxon>
        <taxon>Morganellaceae</taxon>
        <taxon>Proteus</taxon>
    </lineage>
</organism>
<dbReference type="GO" id="GO:0007155">
    <property type="term" value="P:cell adhesion"/>
    <property type="evidence" value="ECO:0007669"/>
    <property type="project" value="InterPro"/>
</dbReference>
<dbReference type="KEGG" id="pvl:AOB99_14320"/>
<name>A0A1Z1SS67_PROMI</name>